<keyword evidence="3" id="KW-0408">Iron</keyword>
<keyword evidence="1" id="KW-0001">2Fe-2S</keyword>
<gene>
    <name evidence="8" type="ORF">ACFFJG_12285</name>
</gene>
<feature type="domain" description="Rieske" evidence="7">
    <location>
        <begin position="91"/>
        <end position="164"/>
    </location>
</feature>
<name>A0ABV6E2S5_9ACTN</name>
<evidence type="ECO:0000256" key="2">
    <source>
        <dbReference type="ARBA" id="ARBA00022723"/>
    </source>
</evidence>
<keyword evidence="2" id="KW-0479">Metal-binding</keyword>
<dbReference type="SUPFAM" id="SSF50022">
    <property type="entry name" value="ISP domain"/>
    <property type="match status" value="1"/>
</dbReference>
<evidence type="ECO:0000256" key="4">
    <source>
        <dbReference type="ARBA" id="ARBA00023014"/>
    </source>
</evidence>
<dbReference type="PANTHER" id="PTHR21496:SF0">
    <property type="entry name" value="RIESKE DOMAIN-CONTAINING PROTEIN"/>
    <property type="match status" value="1"/>
</dbReference>
<organism evidence="8 9">
    <name type="scientific">Nocardioides zeicaulis</name>
    <dbReference type="NCBI Taxonomy" id="1776857"/>
    <lineage>
        <taxon>Bacteria</taxon>
        <taxon>Bacillati</taxon>
        <taxon>Actinomycetota</taxon>
        <taxon>Actinomycetes</taxon>
        <taxon>Propionibacteriales</taxon>
        <taxon>Nocardioidaceae</taxon>
        <taxon>Nocardioides</taxon>
    </lineage>
</organism>
<evidence type="ECO:0000256" key="1">
    <source>
        <dbReference type="ARBA" id="ARBA00022714"/>
    </source>
</evidence>
<evidence type="ECO:0000313" key="8">
    <source>
        <dbReference type="EMBL" id="MFC0223261.1"/>
    </source>
</evidence>
<evidence type="ECO:0000259" key="7">
    <source>
        <dbReference type="PROSITE" id="PS51296"/>
    </source>
</evidence>
<evidence type="ECO:0000256" key="3">
    <source>
        <dbReference type="ARBA" id="ARBA00023004"/>
    </source>
</evidence>
<dbReference type="InterPro" id="IPR017941">
    <property type="entry name" value="Rieske_2Fe-2S"/>
</dbReference>
<evidence type="ECO:0000256" key="5">
    <source>
        <dbReference type="ARBA" id="ARBA00034078"/>
    </source>
</evidence>
<proteinExistence type="inferred from homology"/>
<dbReference type="Proteomes" id="UP001589698">
    <property type="component" value="Unassembled WGS sequence"/>
</dbReference>
<dbReference type="RefSeq" id="WP_378519015.1">
    <property type="nucleotide sequence ID" value="NZ_CBCSDI010000020.1"/>
</dbReference>
<keyword evidence="4" id="KW-0411">Iron-sulfur</keyword>
<accession>A0ABV6E2S5</accession>
<evidence type="ECO:0000256" key="6">
    <source>
        <dbReference type="ARBA" id="ARBA00038001"/>
    </source>
</evidence>
<comment type="similarity">
    <text evidence="6">Belongs to the bacterial ring-hydroxylating dioxygenase ferredoxin component family.</text>
</comment>
<dbReference type="Gene3D" id="2.102.10.10">
    <property type="entry name" value="Rieske [2Fe-2S] iron-sulphur domain"/>
    <property type="match status" value="1"/>
</dbReference>
<dbReference type="EMBL" id="JBHLXH010000001">
    <property type="protein sequence ID" value="MFC0223261.1"/>
    <property type="molecule type" value="Genomic_DNA"/>
</dbReference>
<dbReference type="PANTHER" id="PTHR21496">
    <property type="entry name" value="FERREDOXIN-RELATED"/>
    <property type="match status" value="1"/>
</dbReference>
<dbReference type="Pfam" id="PF00355">
    <property type="entry name" value="Rieske"/>
    <property type="match status" value="1"/>
</dbReference>
<protein>
    <submittedName>
        <fullName evidence="8">Rieske (2Fe-2S) protein</fullName>
    </submittedName>
</protein>
<comment type="cofactor">
    <cofactor evidence="5">
        <name>[2Fe-2S] cluster</name>
        <dbReference type="ChEBI" id="CHEBI:190135"/>
    </cofactor>
</comment>
<dbReference type="CDD" id="cd03467">
    <property type="entry name" value="Rieske"/>
    <property type="match status" value="1"/>
</dbReference>
<reference evidence="8 9" key="1">
    <citation type="submission" date="2024-09" db="EMBL/GenBank/DDBJ databases">
        <authorList>
            <person name="Sun Q."/>
            <person name="Mori K."/>
        </authorList>
    </citation>
    <scope>NUCLEOTIDE SEQUENCE [LARGE SCALE GENOMIC DNA]</scope>
    <source>
        <strain evidence="8 9">CCM 8654</strain>
    </source>
</reference>
<sequence>MDTQSQFETIHDGDLGAPVLDVVQEAVDAASITYARTPGTDVEQTLRAELRSRGVRARSEATVHALADRIRAGGEVSVGHHDGSVGLRDPDTTVAAADLPPGAVRRVGSWAVGNRDGELFAVSRRCRHQLADLSEGTIDADGCLVCPWHQARYDVTNGEMVTGPRGFFGYHGPTPGYTELVRGYARVLRLRVADVVRRGADLVVVRRG</sequence>
<dbReference type="PROSITE" id="PS51296">
    <property type="entry name" value="RIESKE"/>
    <property type="match status" value="1"/>
</dbReference>
<keyword evidence="9" id="KW-1185">Reference proteome</keyword>
<dbReference type="InterPro" id="IPR036922">
    <property type="entry name" value="Rieske_2Fe-2S_sf"/>
</dbReference>
<evidence type="ECO:0000313" key="9">
    <source>
        <dbReference type="Proteomes" id="UP001589698"/>
    </source>
</evidence>
<comment type="caution">
    <text evidence="8">The sequence shown here is derived from an EMBL/GenBank/DDBJ whole genome shotgun (WGS) entry which is preliminary data.</text>
</comment>